<reference evidence="1" key="2">
    <citation type="journal article" date="2015" name="Fish Shellfish Immunol.">
        <title>Early steps in the European eel (Anguilla anguilla)-Vibrio vulnificus interaction in the gills: Role of the RtxA13 toxin.</title>
        <authorList>
            <person name="Callol A."/>
            <person name="Pajuelo D."/>
            <person name="Ebbesson L."/>
            <person name="Teles M."/>
            <person name="MacKenzie S."/>
            <person name="Amaro C."/>
        </authorList>
    </citation>
    <scope>NUCLEOTIDE SEQUENCE</scope>
</reference>
<proteinExistence type="predicted"/>
<dbReference type="AlphaFoldDB" id="A0A0E9THX0"/>
<name>A0A0E9THX0_ANGAN</name>
<accession>A0A0E9THX0</accession>
<dbReference type="EMBL" id="GBXM01055323">
    <property type="protein sequence ID" value="JAH53254.1"/>
    <property type="molecule type" value="Transcribed_RNA"/>
</dbReference>
<protein>
    <submittedName>
        <fullName evidence="1">Uncharacterized protein</fullName>
    </submittedName>
</protein>
<reference evidence="1" key="1">
    <citation type="submission" date="2014-11" db="EMBL/GenBank/DDBJ databases">
        <authorList>
            <person name="Amaro Gonzalez C."/>
        </authorList>
    </citation>
    <scope>NUCLEOTIDE SEQUENCE</scope>
</reference>
<sequence>MYLPWMSERTHTTAFIFSNVNSSCQCLKMHFCEMSLPIMLAAGL</sequence>
<evidence type="ECO:0000313" key="1">
    <source>
        <dbReference type="EMBL" id="JAH53254.1"/>
    </source>
</evidence>
<organism evidence="1">
    <name type="scientific">Anguilla anguilla</name>
    <name type="common">European freshwater eel</name>
    <name type="synonym">Muraena anguilla</name>
    <dbReference type="NCBI Taxonomy" id="7936"/>
    <lineage>
        <taxon>Eukaryota</taxon>
        <taxon>Metazoa</taxon>
        <taxon>Chordata</taxon>
        <taxon>Craniata</taxon>
        <taxon>Vertebrata</taxon>
        <taxon>Euteleostomi</taxon>
        <taxon>Actinopterygii</taxon>
        <taxon>Neopterygii</taxon>
        <taxon>Teleostei</taxon>
        <taxon>Anguilliformes</taxon>
        <taxon>Anguillidae</taxon>
        <taxon>Anguilla</taxon>
    </lineage>
</organism>